<evidence type="ECO:0000259" key="1">
    <source>
        <dbReference type="Pfam" id="PF19569"/>
    </source>
</evidence>
<evidence type="ECO:0000313" key="2">
    <source>
        <dbReference type="EMBL" id="MBU3857448.1"/>
    </source>
</evidence>
<gene>
    <name evidence="2" type="ORF">H9928_13120</name>
</gene>
<reference evidence="2" key="2">
    <citation type="submission" date="2021-04" db="EMBL/GenBank/DDBJ databases">
        <authorList>
            <person name="Gilroy R."/>
        </authorList>
    </citation>
    <scope>NUCLEOTIDE SEQUENCE</scope>
    <source>
        <strain evidence="2">8470</strain>
    </source>
</reference>
<dbReference type="Gene3D" id="3.30.530.20">
    <property type="match status" value="1"/>
</dbReference>
<comment type="caution">
    <text evidence="2">The sequence shown here is derived from an EMBL/GenBank/DDBJ whole genome shotgun (WGS) entry which is preliminary data.</text>
</comment>
<proteinExistence type="predicted"/>
<feature type="domain" description="START-like" evidence="1">
    <location>
        <begin position="2"/>
        <end position="126"/>
    </location>
</feature>
<dbReference type="InterPro" id="IPR045736">
    <property type="entry name" value="START_2"/>
</dbReference>
<protein>
    <submittedName>
        <fullName evidence="2">SRPBCC domain-containing protein</fullName>
    </submittedName>
</protein>
<dbReference type="InterPro" id="IPR023393">
    <property type="entry name" value="START-like_dom_sf"/>
</dbReference>
<dbReference type="Pfam" id="PF19569">
    <property type="entry name" value="START_2"/>
    <property type="match status" value="1"/>
</dbReference>
<sequence length="127" mass="15341">MKRKIHIEYPLNPSSGTIIWNAISTPAGLERWFADKVTRTDKKFTFQWGKTETREAEVVNYRSEYFIRFHWLDEEKAKTYFEFKIHYNELTTDHVLEVTDFADPEEEDDTRELWDSQIETLRRVFGL</sequence>
<name>A0A948TPY3_9BACT</name>
<dbReference type="Proteomes" id="UP000784286">
    <property type="component" value="Unassembled WGS sequence"/>
</dbReference>
<dbReference type="EMBL" id="JAHLFJ010000123">
    <property type="protein sequence ID" value="MBU3857448.1"/>
    <property type="molecule type" value="Genomic_DNA"/>
</dbReference>
<dbReference type="AlphaFoldDB" id="A0A948TPY3"/>
<reference evidence="2" key="1">
    <citation type="journal article" date="2021" name="PeerJ">
        <title>Extensive microbial diversity within the chicken gut microbiome revealed by metagenomics and culture.</title>
        <authorList>
            <person name="Gilroy R."/>
            <person name="Ravi A."/>
            <person name="Getino M."/>
            <person name="Pursley I."/>
            <person name="Horton D.L."/>
            <person name="Alikhan N.F."/>
            <person name="Baker D."/>
            <person name="Gharbi K."/>
            <person name="Hall N."/>
            <person name="Watson M."/>
            <person name="Adriaenssens E.M."/>
            <person name="Foster-Nyarko E."/>
            <person name="Jarju S."/>
            <person name="Secka A."/>
            <person name="Antonio M."/>
            <person name="Oren A."/>
            <person name="Chaudhuri R.R."/>
            <person name="La Ragione R."/>
            <person name="Hildebrand F."/>
            <person name="Pallen M.J."/>
        </authorList>
    </citation>
    <scope>NUCLEOTIDE SEQUENCE</scope>
    <source>
        <strain evidence="2">8470</strain>
    </source>
</reference>
<dbReference type="SUPFAM" id="SSF55961">
    <property type="entry name" value="Bet v1-like"/>
    <property type="match status" value="1"/>
</dbReference>
<accession>A0A948TPY3</accession>
<evidence type="ECO:0000313" key="3">
    <source>
        <dbReference type="Proteomes" id="UP000784286"/>
    </source>
</evidence>
<organism evidence="2 3">
    <name type="scientific">Candidatus Phocaeicola excrementipullorum</name>
    <dbReference type="NCBI Taxonomy" id="2838731"/>
    <lineage>
        <taxon>Bacteria</taxon>
        <taxon>Pseudomonadati</taxon>
        <taxon>Bacteroidota</taxon>
        <taxon>Bacteroidia</taxon>
        <taxon>Bacteroidales</taxon>
        <taxon>Bacteroidaceae</taxon>
        <taxon>Phocaeicola</taxon>
    </lineage>
</organism>